<dbReference type="SUPFAM" id="SSF52833">
    <property type="entry name" value="Thioredoxin-like"/>
    <property type="match status" value="1"/>
</dbReference>
<keyword evidence="1" id="KW-0732">Signal</keyword>
<dbReference type="EMBL" id="PKUS01000005">
    <property type="protein sequence ID" value="PLW69618.1"/>
    <property type="molecule type" value="Genomic_DNA"/>
</dbReference>
<dbReference type="InterPro" id="IPR036249">
    <property type="entry name" value="Thioredoxin-like_sf"/>
</dbReference>
<feature type="domain" description="Thioredoxin" evidence="2">
    <location>
        <begin position="17"/>
        <end position="155"/>
    </location>
</feature>
<dbReference type="PROSITE" id="PS51352">
    <property type="entry name" value="THIOREDOXIN_2"/>
    <property type="match status" value="1"/>
</dbReference>
<dbReference type="InterPro" id="IPR012336">
    <property type="entry name" value="Thioredoxin-like_fold"/>
</dbReference>
<dbReference type="OrthoDB" id="5732341at2"/>
<keyword evidence="4" id="KW-1185">Reference proteome</keyword>
<reference evidence="3 4" key="1">
    <citation type="submission" date="2018-01" db="EMBL/GenBank/DDBJ databases">
        <title>The draft genome sequence of Halioglobus lutimaris HF004.</title>
        <authorList>
            <person name="Du Z.-J."/>
            <person name="Shi M.-J."/>
        </authorList>
    </citation>
    <scope>NUCLEOTIDE SEQUENCE [LARGE SCALE GENOMIC DNA]</scope>
    <source>
        <strain evidence="3 4">HF004</strain>
    </source>
</reference>
<dbReference type="RefSeq" id="WP_076001803.1">
    <property type="nucleotide sequence ID" value="NZ_PKUS01000005.1"/>
</dbReference>
<dbReference type="AlphaFoldDB" id="A0A2N5X563"/>
<evidence type="ECO:0000256" key="1">
    <source>
        <dbReference type="SAM" id="SignalP"/>
    </source>
</evidence>
<name>A0A2N5X563_9GAMM</name>
<accession>A0A2N5X563</accession>
<comment type="caution">
    <text evidence="3">The sequence shown here is derived from an EMBL/GenBank/DDBJ whole genome shotgun (WGS) entry which is preliminary data.</text>
</comment>
<sequence length="160" mass="17887">MSWLRLLPLLFALSAVADEPGSLLDFELRSLGEPGRHSLDQYQGAPLLLMFFEPECSWCYRQFKVLNKLYAQCPGEFRPVAVGVNGSRRELLAEYRRVRPAFPAYQASSKLLAAIGGVPATPFTLMADGSGKPLGWLRGYMPEDELRPLLRQQLNMVCPA</sequence>
<dbReference type="InterPro" id="IPR013766">
    <property type="entry name" value="Thioredoxin_domain"/>
</dbReference>
<proteinExistence type="predicted"/>
<dbReference type="Proteomes" id="UP000235005">
    <property type="component" value="Unassembled WGS sequence"/>
</dbReference>
<organism evidence="3 4">
    <name type="scientific">Pseudohalioglobus lutimaris</name>
    <dbReference type="NCBI Taxonomy" id="1737061"/>
    <lineage>
        <taxon>Bacteria</taxon>
        <taxon>Pseudomonadati</taxon>
        <taxon>Pseudomonadota</taxon>
        <taxon>Gammaproteobacteria</taxon>
        <taxon>Cellvibrionales</taxon>
        <taxon>Halieaceae</taxon>
        <taxon>Pseudohalioglobus</taxon>
    </lineage>
</organism>
<feature type="chain" id="PRO_5014600655" evidence="1">
    <location>
        <begin position="18"/>
        <end position="160"/>
    </location>
</feature>
<evidence type="ECO:0000313" key="4">
    <source>
        <dbReference type="Proteomes" id="UP000235005"/>
    </source>
</evidence>
<dbReference type="Pfam" id="PF13098">
    <property type="entry name" value="Thioredoxin_2"/>
    <property type="match status" value="1"/>
</dbReference>
<evidence type="ECO:0000259" key="2">
    <source>
        <dbReference type="PROSITE" id="PS51352"/>
    </source>
</evidence>
<dbReference type="Gene3D" id="3.40.30.10">
    <property type="entry name" value="Glutaredoxin"/>
    <property type="match status" value="1"/>
</dbReference>
<protein>
    <submittedName>
        <fullName evidence="3">Thioredoxin family protein</fullName>
    </submittedName>
</protein>
<feature type="signal peptide" evidence="1">
    <location>
        <begin position="1"/>
        <end position="17"/>
    </location>
</feature>
<gene>
    <name evidence="3" type="ORF">C0039_06300</name>
</gene>
<evidence type="ECO:0000313" key="3">
    <source>
        <dbReference type="EMBL" id="PLW69618.1"/>
    </source>
</evidence>